<feature type="transmembrane region" description="Helical" evidence="6">
    <location>
        <begin position="150"/>
        <end position="171"/>
    </location>
</feature>
<dbReference type="PANTHER" id="PTHR42948">
    <property type="entry name" value="TRANSPORTER"/>
    <property type="match status" value="1"/>
</dbReference>
<comment type="caution">
    <text evidence="7">The sequence shown here is derived from an EMBL/GenBank/DDBJ whole genome shotgun (WGS) entry which is preliminary data.</text>
</comment>
<dbReference type="NCBIfam" id="NF037979">
    <property type="entry name" value="Na_transp"/>
    <property type="match status" value="1"/>
</dbReference>
<keyword evidence="2" id="KW-0813">Transport</keyword>
<feature type="transmembrane region" description="Helical" evidence="6">
    <location>
        <begin position="259"/>
        <end position="285"/>
    </location>
</feature>
<feature type="transmembrane region" description="Helical" evidence="6">
    <location>
        <begin position="460"/>
        <end position="482"/>
    </location>
</feature>
<dbReference type="RefSeq" id="WP_145080320.1">
    <property type="nucleotide sequence ID" value="NZ_VLKH01000002.1"/>
</dbReference>
<comment type="subcellular location">
    <subcellularLocation>
        <location evidence="1">Membrane</location>
        <topology evidence="1">Multi-pass membrane protein</topology>
    </subcellularLocation>
</comment>
<keyword evidence="8" id="KW-1185">Reference proteome</keyword>
<dbReference type="OrthoDB" id="9762833at2"/>
<dbReference type="PANTHER" id="PTHR42948:SF1">
    <property type="entry name" value="TRANSPORTER"/>
    <property type="match status" value="1"/>
</dbReference>
<dbReference type="AlphaFoldDB" id="A0A562JHQ0"/>
<dbReference type="GO" id="GO:0016020">
    <property type="term" value="C:membrane"/>
    <property type="evidence" value="ECO:0007669"/>
    <property type="project" value="UniProtKB-SubCell"/>
</dbReference>
<dbReference type="PROSITE" id="PS50267">
    <property type="entry name" value="NA_NEUROTRAN_SYMP_3"/>
    <property type="match status" value="1"/>
</dbReference>
<feature type="transmembrane region" description="Helical" evidence="6">
    <location>
        <begin position="43"/>
        <end position="67"/>
    </location>
</feature>
<feature type="transmembrane region" description="Helical" evidence="6">
    <location>
        <begin position="422"/>
        <end position="440"/>
    </location>
</feature>
<feature type="transmembrane region" description="Helical" evidence="6">
    <location>
        <begin position="177"/>
        <end position="205"/>
    </location>
</feature>
<protein>
    <submittedName>
        <fullName evidence="7">NSS family neurotransmitter:Na+ symporter</fullName>
    </submittedName>
</protein>
<sequence>MNKENNRGQWASNIGFLMAAVGSAVGLGNIWGFPYKMGASGGFAFLIVYLVLVIFVGFATMLGELALGRKTGLGVIGTYKVLSQKFAWVGWLGFLSGFFILSFYSVLGGYTLRYALGFLMELFSEDAGFGGLGSGAFFGSFIINGGQNILFHGIFMALTVLIVMGGISSGIEKFTKVAMPALLVMLVIVIIRSVTLEGASTGLAFMFAPNFSAFQELGFMKVLKTAAGQMFFSLSLGMGCMITYGSYLSKNEDLEKNAMIIPIADTIFALMAGCAVMPAVGAFMYQGVEGISFGAGPGLLFVTLHQVFSVGMGGFIGNLFGFMFYFLVFIAAVTSSISLLEVCTAYFIDRKVQKGEEPNRKKLSTIVGFLIFIIGIPVCLDGLGSGVAGGATIDIPAVVFGMDEVRMAFDCWLDFYDMISEGVFMPLGAILMSIMIGWVLKTGVIKEEIESSGIKMRAYAFWDICFKYLVPIGILFVLIGQIDDFFGMGIF</sequence>
<proteinExistence type="predicted"/>
<dbReference type="PRINTS" id="PR00176">
    <property type="entry name" value="NANEUSMPORT"/>
</dbReference>
<dbReference type="EMBL" id="VLKH01000002">
    <property type="protein sequence ID" value="TWH82523.1"/>
    <property type="molecule type" value="Genomic_DNA"/>
</dbReference>
<keyword evidence="4 6" id="KW-1133">Transmembrane helix</keyword>
<keyword evidence="3 6" id="KW-0812">Transmembrane</keyword>
<evidence type="ECO:0000256" key="1">
    <source>
        <dbReference type="ARBA" id="ARBA00004141"/>
    </source>
</evidence>
<feature type="transmembrane region" description="Helical" evidence="6">
    <location>
        <begin position="226"/>
        <end position="247"/>
    </location>
</feature>
<dbReference type="InterPro" id="IPR037272">
    <property type="entry name" value="SNS_sf"/>
</dbReference>
<gene>
    <name evidence="7" type="ORF">LY60_00823</name>
</gene>
<dbReference type="InterPro" id="IPR000175">
    <property type="entry name" value="Na/ntran_symport"/>
</dbReference>
<evidence type="ECO:0000256" key="4">
    <source>
        <dbReference type="ARBA" id="ARBA00022989"/>
    </source>
</evidence>
<feature type="transmembrane region" description="Helical" evidence="6">
    <location>
        <begin position="12"/>
        <end position="31"/>
    </location>
</feature>
<reference evidence="7 8" key="1">
    <citation type="submission" date="2019-07" db="EMBL/GenBank/DDBJ databases">
        <title>Genomic Encyclopedia of Type Strains, Phase I: the one thousand microbial genomes (KMG-I) project.</title>
        <authorList>
            <person name="Kyrpides N."/>
        </authorList>
    </citation>
    <scope>NUCLEOTIDE SEQUENCE [LARGE SCALE GENOMIC DNA]</scope>
    <source>
        <strain evidence="7 8">DSM 13558</strain>
    </source>
</reference>
<name>A0A562JHQ0_9FIRM</name>
<evidence type="ECO:0000256" key="3">
    <source>
        <dbReference type="ARBA" id="ARBA00022692"/>
    </source>
</evidence>
<evidence type="ECO:0000256" key="2">
    <source>
        <dbReference type="ARBA" id="ARBA00022448"/>
    </source>
</evidence>
<evidence type="ECO:0000256" key="6">
    <source>
        <dbReference type="SAM" id="Phobius"/>
    </source>
</evidence>
<keyword evidence="5 6" id="KW-0472">Membrane</keyword>
<organism evidence="7 8">
    <name type="scientific">Sedimentibacter saalensis</name>
    <dbReference type="NCBI Taxonomy" id="130788"/>
    <lineage>
        <taxon>Bacteria</taxon>
        <taxon>Bacillati</taxon>
        <taxon>Bacillota</taxon>
        <taxon>Tissierellia</taxon>
        <taxon>Sedimentibacter</taxon>
    </lineage>
</organism>
<feature type="transmembrane region" description="Helical" evidence="6">
    <location>
        <begin position="88"/>
        <end position="107"/>
    </location>
</feature>
<dbReference type="SUPFAM" id="SSF161070">
    <property type="entry name" value="SNF-like"/>
    <property type="match status" value="1"/>
</dbReference>
<evidence type="ECO:0000313" key="7">
    <source>
        <dbReference type="EMBL" id="TWH82523.1"/>
    </source>
</evidence>
<dbReference type="Proteomes" id="UP000315343">
    <property type="component" value="Unassembled WGS sequence"/>
</dbReference>
<accession>A0A562JHQ0</accession>
<feature type="transmembrane region" description="Helical" evidence="6">
    <location>
        <begin position="369"/>
        <end position="402"/>
    </location>
</feature>
<dbReference type="CDD" id="cd10336">
    <property type="entry name" value="SLC6sbd_Tyt1-Like"/>
    <property type="match status" value="1"/>
</dbReference>
<dbReference type="InterPro" id="IPR047218">
    <property type="entry name" value="YocR/YhdH-like"/>
</dbReference>
<feature type="transmembrane region" description="Helical" evidence="6">
    <location>
        <begin position="322"/>
        <end position="348"/>
    </location>
</feature>
<dbReference type="Pfam" id="PF00209">
    <property type="entry name" value="SNF"/>
    <property type="match status" value="2"/>
</dbReference>
<evidence type="ECO:0000313" key="8">
    <source>
        <dbReference type="Proteomes" id="UP000315343"/>
    </source>
</evidence>
<evidence type="ECO:0000256" key="5">
    <source>
        <dbReference type="ARBA" id="ARBA00023136"/>
    </source>
</evidence>